<protein>
    <recommendedName>
        <fullName evidence="1">Pyrrolo-quinoline quinone repeat domain-containing protein</fullName>
    </recommendedName>
</protein>
<dbReference type="RefSeq" id="WP_149399506.1">
    <property type="nucleotide sequence ID" value="NZ_BIXY01000002.1"/>
</dbReference>
<proteinExistence type="predicted"/>
<accession>A0A5A5T5N7</accession>
<reference evidence="2 3" key="1">
    <citation type="submission" date="2019-01" db="EMBL/GenBank/DDBJ databases">
        <title>Draft genome sequence of Dictyobacter sp. Uno17.</title>
        <authorList>
            <person name="Wang C.M."/>
            <person name="Zheng Y."/>
            <person name="Sakai Y."/>
            <person name="Abe K."/>
            <person name="Yokota A."/>
            <person name="Yabe S."/>
        </authorList>
    </citation>
    <scope>NUCLEOTIDE SEQUENCE [LARGE SCALE GENOMIC DNA]</scope>
    <source>
        <strain evidence="2 3">Uno17</strain>
    </source>
</reference>
<dbReference type="SUPFAM" id="SSF50998">
    <property type="entry name" value="Quinoprotein alcohol dehydrogenase-like"/>
    <property type="match status" value="1"/>
</dbReference>
<evidence type="ECO:0000313" key="3">
    <source>
        <dbReference type="Proteomes" id="UP000322530"/>
    </source>
</evidence>
<dbReference type="EMBL" id="BIXY01000002">
    <property type="protein sequence ID" value="GCF06682.1"/>
    <property type="molecule type" value="Genomic_DNA"/>
</dbReference>
<dbReference type="PANTHER" id="PTHR34512">
    <property type="entry name" value="CELL SURFACE PROTEIN"/>
    <property type="match status" value="1"/>
</dbReference>
<dbReference type="Pfam" id="PF13360">
    <property type="entry name" value="PQQ_2"/>
    <property type="match status" value="2"/>
</dbReference>
<dbReference type="SMART" id="SM00564">
    <property type="entry name" value="PQQ"/>
    <property type="match status" value="4"/>
</dbReference>
<sequence length="376" mass="41810">MEKLLAKRARTSSSGIYLAWRSLIYKINMYDQTLLWQQPIEGLGPTICVEGDIVYAYSAQVESFVYAFQSSSGVPLWTTVVAAYEVDNGIQLNELLALTVVEDTVYVLARCGSIYALSASTGEILSYCETEQVDEMNLGTLGLLIVDTILYSAHFHILNAIDSKSSQVRWQTALPKGQNVLTLSMSGGRIYASADKDPEGSYIYAIAPENGTWYWASPLLADPIFVQPLYRGEYIFCTGATTIYALAARDGHEIWEHHVGVTNYHPSCSEGEHLYICLRGSYQRAAESLCQEEEGTLLALNFVDGALHWSRAIDFYPTMFHVKRGILYVRAENRGDLYAFDADNGASLWHVDPVINEASENFMIKPGFGSELIVIP</sequence>
<gene>
    <name evidence="2" type="ORF">KDI_02460</name>
</gene>
<dbReference type="OrthoDB" id="154131at2"/>
<dbReference type="Gene3D" id="2.40.128.630">
    <property type="match status" value="1"/>
</dbReference>
<dbReference type="Proteomes" id="UP000322530">
    <property type="component" value="Unassembled WGS sequence"/>
</dbReference>
<evidence type="ECO:0000259" key="1">
    <source>
        <dbReference type="Pfam" id="PF13360"/>
    </source>
</evidence>
<dbReference type="InterPro" id="IPR011047">
    <property type="entry name" value="Quinoprotein_ADH-like_sf"/>
</dbReference>
<dbReference type="Gene3D" id="2.130.10.10">
    <property type="entry name" value="YVTN repeat-like/Quinoprotein amine dehydrogenase"/>
    <property type="match status" value="1"/>
</dbReference>
<name>A0A5A5T5N7_9CHLR</name>
<organism evidence="2 3">
    <name type="scientific">Dictyobacter arantiisoli</name>
    <dbReference type="NCBI Taxonomy" id="2014874"/>
    <lineage>
        <taxon>Bacteria</taxon>
        <taxon>Bacillati</taxon>
        <taxon>Chloroflexota</taxon>
        <taxon>Ktedonobacteria</taxon>
        <taxon>Ktedonobacterales</taxon>
        <taxon>Dictyobacteraceae</taxon>
        <taxon>Dictyobacter</taxon>
    </lineage>
</organism>
<dbReference type="InterPro" id="IPR018391">
    <property type="entry name" value="PQQ_b-propeller_rpt"/>
</dbReference>
<dbReference type="PANTHER" id="PTHR34512:SF30">
    <property type="entry name" value="OUTER MEMBRANE PROTEIN ASSEMBLY FACTOR BAMB"/>
    <property type="match status" value="1"/>
</dbReference>
<evidence type="ECO:0000313" key="2">
    <source>
        <dbReference type="EMBL" id="GCF06682.1"/>
    </source>
</evidence>
<comment type="caution">
    <text evidence="2">The sequence shown here is derived from an EMBL/GenBank/DDBJ whole genome shotgun (WGS) entry which is preliminary data.</text>
</comment>
<dbReference type="InterPro" id="IPR002372">
    <property type="entry name" value="PQQ_rpt_dom"/>
</dbReference>
<feature type="domain" description="Pyrrolo-quinoline quinone repeat" evidence="1">
    <location>
        <begin position="201"/>
        <end position="310"/>
    </location>
</feature>
<dbReference type="AlphaFoldDB" id="A0A5A5T5N7"/>
<dbReference type="InterPro" id="IPR015943">
    <property type="entry name" value="WD40/YVTN_repeat-like_dom_sf"/>
</dbReference>
<keyword evidence="3" id="KW-1185">Reference proteome</keyword>
<feature type="domain" description="Pyrrolo-quinoline quinone repeat" evidence="1">
    <location>
        <begin position="26"/>
        <end position="195"/>
    </location>
</feature>